<feature type="transmembrane region" description="Helical" evidence="2">
    <location>
        <begin position="394"/>
        <end position="411"/>
    </location>
</feature>
<keyword evidence="2" id="KW-1133">Transmembrane helix</keyword>
<feature type="transmembrane region" description="Helical" evidence="2">
    <location>
        <begin position="595"/>
        <end position="616"/>
    </location>
</feature>
<dbReference type="InterPro" id="IPR011701">
    <property type="entry name" value="MFS"/>
</dbReference>
<dbReference type="GO" id="GO:0022857">
    <property type="term" value="F:transmembrane transporter activity"/>
    <property type="evidence" value="ECO:0007669"/>
    <property type="project" value="InterPro"/>
</dbReference>
<dbReference type="Proteomes" id="UP000887574">
    <property type="component" value="Unplaced"/>
</dbReference>
<dbReference type="WBParaSite" id="jg2664.2">
    <property type="protein sequence ID" value="jg2664.2"/>
    <property type="gene ID" value="jg2664"/>
</dbReference>
<feature type="transmembrane region" description="Helical" evidence="2">
    <location>
        <begin position="202"/>
        <end position="221"/>
    </location>
</feature>
<feature type="transmembrane region" description="Helical" evidence="2">
    <location>
        <begin position="481"/>
        <end position="500"/>
    </location>
</feature>
<feature type="domain" description="Major facilitator superfamily (MFS) profile" evidence="3">
    <location>
        <begin position="35"/>
        <end position="447"/>
    </location>
</feature>
<feature type="transmembrane region" description="Helical" evidence="2">
    <location>
        <begin position="265"/>
        <end position="284"/>
    </location>
</feature>
<dbReference type="GO" id="GO:0016020">
    <property type="term" value="C:membrane"/>
    <property type="evidence" value="ECO:0007669"/>
    <property type="project" value="UniProtKB-SubCell"/>
</dbReference>
<evidence type="ECO:0000256" key="1">
    <source>
        <dbReference type="ARBA" id="ARBA00004141"/>
    </source>
</evidence>
<dbReference type="InterPro" id="IPR036259">
    <property type="entry name" value="MFS_trans_sf"/>
</dbReference>
<feature type="transmembrane region" description="Helical" evidence="2">
    <location>
        <begin position="423"/>
        <end position="446"/>
    </location>
</feature>
<proteinExistence type="predicted"/>
<dbReference type="PANTHER" id="PTHR45757:SF17">
    <property type="entry name" value="MAJOR FACILITATOR SUPERFAMILY (MFS) PROFILE DOMAIN-CONTAINING PROTEIN"/>
    <property type="match status" value="1"/>
</dbReference>
<sequence length="681" mass="77239">MASNGLNQSSSLLENPRLKWLFRDNYRFFILFLGFFCTTCISANMSAFNFTLICMTPPLFNQTIDEINPANPVYPFTENQKAILMWSMAMGTLFSALPISWLYTIYGARYVLFAALVLSAVSTALFPLAASLGFGVLALLRLLQGVSYAADFAALGMLISKWASLKQNAIFLSVVSSYSPASSMITNSVSGMLCSSRYGWPMVYYSFAAVCMVFAFLWLYFYTDNPQQSQFVSKKEVECINRDKSEEHINMTKFVPYRAILKSKLMWIVWLNAFADLCSGAWTLMYQPSYFKYVLKYSVEEAGFLTAIPTMLYLPLKIISGIASDKITFMSERTKMIICNTISVGFPGLAYLGITFSPTSFIAFLFFVFNAVVFAPAGGGFYKQHSHFIMASLQINKCLAMLLSPALMYFFVSDITSQVQWRIIFVIFAILCFVSSGLFCIVATDVPEPFTKLTSKVQKKKETTSYYFHLYMAIMWRPDRVIFNPYQIFFSGIWAFSYQISEPIAVLFLTIERLMSLGKTFGYNRRIKMLLAIVDLPLDLDKVSKCTFWSCIIIKYRNLPQQGIKVFFASLNLIFGGIFFYIIRNYKFNINNRSVKTIVLLELCLNAFPVYVGFTFNLVLGMNLSNFIGQYALLFCTLDAAVCGTLYSLLMTRKKPRLNNVVNVKGSMGIRITSQETKIAF</sequence>
<evidence type="ECO:0000256" key="2">
    <source>
        <dbReference type="SAM" id="Phobius"/>
    </source>
</evidence>
<dbReference type="AlphaFoldDB" id="A0A915E693"/>
<reference evidence="5" key="1">
    <citation type="submission" date="2022-11" db="UniProtKB">
        <authorList>
            <consortium name="WormBaseParasite"/>
        </authorList>
    </citation>
    <scope>IDENTIFICATION</scope>
</reference>
<name>A0A915E693_9BILA</name>
<feature type="transmembrane region" description="Helical" evidence="2">
    <location>
        <begin position="628"/>
        <end position="650"/>
    </location>
</feature>
<evidence type="ECO:0000259" key="3">
    <source>
        <dbReference type="PROSITE" id="PS50850"/>
    </source>
</evidence>
<dbReference type="PROSITE" id="PS50850">
    <property type="entry name" value="MFS"/>
    <property type="match status" value="1"/>
</dbReference>
<keyword evidence="4" id="KW-1185">Reference proteome</keyword>
<dbReference type="PANTHER" id="PTHR45757">
    <property type="entry name" value="PROTEIN CBG23364-RELATED"/>
    <property type="match status" value="1"/>
</dbReference>
<feature type="transmembrane region" description="Helical" evidence="2">
    <location>
        <begin position="566"/>
        <end position="583"/>
    </location>
</feature>
<feature type="transmembrane region" description="Helical" evidence="2">
    <location>
        <begin position="336"/>
        <end position="354"/>
    </location>
</feature>
<feature type="transmembrane region" description="Helical" evidence="2">
    <location>
        <begin position="28"/>
        <end position="53"/>
    </location>
</feature>
<keyword evidence="2" id="KW-0472">Membrane</keyword>
<organism evidence="4 5">
    <name type="scientific">Ditylenchus dipsaci</name>
    <dbReference type="NCBI Taxonomy" id="166011"/>
    <lineage>
        <taxon>Eukaryota</taxon>
        <taxon>Metazoa</taxon>
        <taxon>Ecdysozoa</taxon>
        <taxon>Nematoda</taxon>
        <taxon>Chromadorea</taxon>
        <taxon>Rhabditida</taxon>
        <taxon>Tylenchina</taxon>
        <taxon>Tylenchomorpha</taxon>
        <taxon>Sphaerularioidea</taxon>
        <taxon>Anguinidae</taxon>
        <taxon>Anguininae</taxon>
        <taxon>Ditylenchus</taxon>
    </lineage>
</organism>
<feature type="transmembrane region" description="Helical" evidence="2">
    <location>
        <begin position="110"/>
        <end position="130"/>
    </location>
</feature>
<dbReference type="Gene3D" id="1.20.1250.20">
    <property type="entry name" value="MFS general substrate transporter like domains"/>
    <property type="match status" value="2"/>
</dbReference>
<keyword evidence="2" id="KW-0812">Transmembrane</keyword>
<dbReference type="SUPFAM" id="SSF103473">
    <property type="entry name" value="MFS general substrate transporter"/>
    <property type="match status" value="2"/>
</dbReference>
<feature type="transmembrane region" description="Helical" evidence="2">
    <location>
        <begin position="304"/>
        <end position="324"/>
    </location>
</feature>
<dbReference type="InterPro" id="IPR020846">
    <property type="entry name" value="MFS_dom"/>
</dbReference>
<evidence type="ECO:0000313" key="5">
    <source>
        <dbReference type="WBParaSite" id="jg2664.2"/>
    </source>
</evidence>
<dbReference type="Pfam" id="PF07690">
    <property type="entry name" value="MFS_1"/>
    <property type="match status" value="1"/>
</dbReference>
<feature type="transmembrane region" description="Helical" evidence="2">
    <location>
        <begin position="83"/>
        <end position="103"/>
    </location>
</feature>
<feature type="transmembrane region" description="Helical" evidence="2">
    <location>
        <begin position="360"/>
        <end position="382"/>
    </location>
</feature>
<comment type="subcellular location">
    <subcellularLocation>
        <location evidence="1">Membrane</location>
        <topology evidence="1">Multi-pass membrane protein</topology>
    </subcellularLocation>
</comment>
<evidence type="ECO:0000313" key="4">
    <source>
        <dbReference type="Proteomes" id="UP000887574"/>
    </source>
</evidence>
<protein>
    <submittedName>
        <fullName evidence="5">Major facilitator superfamily (MFS) profile domain-containing protein</fullName>
    </submittedName>
</protein>
<accession>A0A915E693</accession>